<dbReference type="AlphaFoldDB" id="A0A2S2BVI5"/>
<dbReference type="NCBIfam" id="TIGR02135">
    <property type="entry name" value="phoU_full"/>
    <property type="match status" value="1"/>
</dbReference>
<reference evidence="9 11" key="1">
    <citation type="submission" date="2017-05" db="EMBL/GenBank/DDBJ databases">
        <title>Isolation of Rhodococcus sp. S2-17 biodegrading of BP-3.</title>
        <authorList>
            <person name="Lee Y."/>
            <person name="Kim K.H."/>
            <person name="Chun B.H."/>
            <person name="Jung H.S."/>
            <person name="Jeon C.O."/>
        </authorList>
    </citation>
    <scope>NUCLEOTIDE SEQUENCE [LARGE SCALE GENOMIC DNA]</scope>
    <source>
        <strain evidence="9 11">S2-17</strain>
    </source>
</reference>
<reference evidence="10" key="2">
    <citation type="submission" date="2023-10" db="EMBL/GenBank/DDBJ databases">
        <title>Development of a sustainable strategy for remediation of hydrocarbon-contaminated territories based on the waste exchange concept.</title>
        <authorList>
            <person name="Krivoruchko A."/>
        </authorList>
    </citation>
    <scope>NUCLEOTIDE SEQUENCE</scope>
    <source>
        <strain evidence="10">IEGM 68</strain>
    </source>
</reference>
<evidence type="ECO:0000259" key="8">
    <source>
        <dbReference type="Pfam" id="PF01895"/>
    </source>
</evidence>
<proteinExistence type="inferred from homology"/>
<name>A0A2S2BVI5_9NOCA</name>
<dbReference type="SUPFAM" id="SSF109755">
    <property type="entry name" value="PhoU-like"/>
    <property type="match status" value="1"/>
</dbReference>
<dbReference type="OrthoDB" id="9814256at2"/>
<evidence type="ECO:0000256" key="5">
    <source>
        <dbReference type="ARBA" id="ARBA00022490"/>
    </source>
</evidence>
<dbReference type="EMBL" id="JAWLUP010000054">
    <property type="protein sequence ID" value="MDV7266640.1"/>
    <property type="molecule type" value="Genomic_DNA"/>
</dbReference>
<evidence type="ECO:0000256" key="2">
    <source>
        <dbReference type="ARBA" id="ARBA00008107"/>
    </source>
</evidence>
<evidence type="ECO:0000256" key="1">
    <source>
        <dbReference type="ARBA" id="ARBA00004496"/>
    </source>
</evidence>
<keyword evidence="11" id="KW-1185">Reference proteome</keyword>
<dbReference type="PIRSF" id="PIRSF003107">
    <property type="entry name" value="PhoU"/>
    <property type="match status" value="1"/>
</dbReference>
<comment type="subcellular location">
    <subcellularLocation>
        <location evidence="1 7">Cytoplasm</location>
    </subcellularLocation>
</comment>
<feature type="domain" description="PhoU" evidence="8">
    <location>
        <begin position="122"/>
        <end position="204"/>
    </location>
</feature>
<feature type="domain" description="PhoU" evidence="8">
    <location>
        <begin position="18"/>
        <end position="104"/>
    </location>
</feature>
<protein>
    <recommendedName>
        <fullName evidence="7">Phosphate-specific transport system accessory protein PhoU</fullName>
    </recommendedName>
</protein>
<gene>
    <name evidence="10" type="primary">phoU</name>
    <name evidence="9" type="ORF">CBI38_14535</name>
    <name evidence="10" type="ORF">R4315_19115</name>
</gene>
<dbReference type="GO" id="GO:0030643">
    <property type="term" value="P:intracellular phosphate ion homeostasis"/>
    <property type="evidence" value="ECO:0007669"/>
    <property type="project" value="InterPro"/>
</dbReference>
<dbReference type="InterPro" id="IPR026022">
    <property type="entry name" value="PhoU_dom"/>
</dbReference>
<dbReference type="InterPro" id="IPR028366">
    <property type="entry name" value="PhoU"/>
</dbReference>
<comment type="subunit">
    <text evidence="3 7">Homodimer.</text>
</comment>
<dbReference type="Gene3D" id="1.20.58.220">
    <property type="entry name" value="Phosphate transport system protein phou homolog 2, domain 2"/>
    <property type="match status" value="1"/>
</dbReference>
<comment type="function">
    <text evidence="7">Plays a role in the regulation of phosphate uptake.</text>
</comment>
<dbReference type="GO" id="GO:0045936">
    <property type="term" value="P:negative regulation of phosphate metabolic process"/>
    <property type="evidence" value="ECO:0007669"/>
    <property type="project" value="InterPro"/>
</dbReference>
<accession>A0A2S2BVI5</accession>
<dbReference type="PANTHER" id="PTHR42930:SF3">
    <property type="entry name" value="PHOSPHATE-SPECIFIC TRANSPORT SYSTEM ACCESSORY PROTEIN PHOU"/>
    <property type="match status" value="1"/>
</dbReference>
<evidence type="ECO:0000256" key="7">
    <source>
        <dbReference type="PIRNR" id="PIRNR003107"/>
    </source>
</evidence>
<evidence type="ECO:0000313" key="10">
    <source>
        <dbReference type="EMBL" id="MDV7266640.1"/>
    </source>
</evidence>
<dbReference type="KEGG" id="roz:CBI38_14535"/>
<dbReference type="GO" id="GO:0006817">
    <property type="term" value="P:phosphate ion transport"/>
    <property type="evidence" value="ECO:0007669"/>
    <property type="project" value="UniProtKB-KW"/>
</dbReference>
<dbReference type="Pfam" id="PF01895">
    <property type="entry name" value="PhoU"/>
    <property type="match status" value="2"/>
</dbReference>
<keyword evidence="6 7" id="KW-0592">Phosphate transport</keyword>
<dbReference type="FunFam" id="1.20.58.220:FF:000004">
    <property type="entry name" value="Phosphate-specific transport system accessory protein PhoU"/>
    <property type="match status" value="1"/>
</dbReference>
<dbReference type="PANTHER" id="PTHR42930">
    <property type="entry name" value="PHOSPHATE-SPECIFIC TRANSPORT SYSTEM ACCESSORY PROTEIN PHOU"/>
    <property type="match status" value="1"/>
</dbReference>
<dbReference type="Proteomes" id="UP001185863">
    <property type="component" value="Unassembled WGS sequence"/>
</dbReference>
<evidence type="ECO:0000256" key="6">
    <source>
        <dbReference type="ARBA" id="ARBA00022592"/>
    </source>
</evidence>
<keyword evidence="5 7" id="KW-0963">Cytoplasm</keyword>
<comment type="similarity">
    <text evidence="2 7">Belongs to the PhoU family.</text>
</comment>
<evidence type="ECO:0000256" key="4">
    <source>
        <dbReference type="ARBA" id="ARBA00022448"/>
    </source>
</evidence>
<dbReference type="GO" id="GO:0005737">
    <property type="term" value="C:cytoplasm"/>
    <property type="evidence" value="ECO:0007669"/>
    <property type="project" value="UniProtKB-SubCell"/>
</dbReference>
<sequence>MRTRFAENIDSLAGDLAAMCRLTVTAMREASGALLQADLGLAEHVIDVSGELDAAASRWEQRAFSLLALQAPVAHDLRFMVGGLHISADLHRMGGLAVHIAKIVRRRHPEHVVPDEVLEVFTRMGAVAVAQAEETEQVLQHRDPERARGLLTADDTMDDLHRGLFAITQAEDWPHGVKAAVDITLLGRFYERFCDHTVEIGRRVIFLETGVLPDQG</sequence>
<keyword evidence="4 7" id="KW-0813">Transport</keyword>
<dbReference type="Proteomes" id="UP000245711">
    <property type="component" value="Chromosome"/>
</dbReference>
<evidence type="ECO:0000256" key="3">
    <source>
        <dbReference type="ARBA" id="ARBA00011738"/>
    </source>
</evidence>
<evidence type="ECO:0000313" key="9">
    <source>
        <dbReference type="EMBL" id="AWK72603.1"/>
    </source>
</evidence>
<dbReference type="EMBL" id="CP021354">
    <property type="protein sequence ID" value="AWK72603.1"/>
    <property type="molecule type" value="Genomic_DNA"/>
</dbReference>
<dbReference type="InterPro" id="IPR038078">
    <property type="entry name" value="PhoU-like_sf"/>
</dbReference>
<dbReference type="RefSeq" id="WP_109329850.1">
    <property type="nucleotide sequence ID" value="NZ_CP021354.1"/>
</dbReference>
<organism evidence="9 11">
    <name type="scientific">Rhodococcus oxybenzonivorans</name>
    <dbReference type="NCBI Taxonomy" id="1990687"/>
    <lineage>
        <taxon>Bacteria</taxon>
        <taxon>Bacillati</taxon>
        <taxon>Actinomycetota</taxon>
        <taxon>Actinomycetes</taxon>
        <taxon>Mycobacteriales</taxon>
        <taxon>Nocardiaceae</taxon>
        <taxon>Rhodococcus</taxon>
    </lineage>
</organism>
<evidence type="ECO:0000313" key="11">
    <source>
        <dbReference type="Proteomes" id="UP000245711"/>
    </source>
</evidence>